<dbReference type="GO" id="GO:0003677">
    <property type="term" value="F:DNA binding"/>
    <property type="evidence" value="ECO:0007669"/>
    <property type="project" value="UniProtKB-KW"/>
</dbReference>
<keyword evidence="3" id="KW-0862">Zinc</keyword>
<evidence type="ECO:0000313" key="8">
    <source>
        <dbReference type="Proteomes" id="UP000030652"/>
    </source>
</evidence>
<organism evidence="7 8">
    <name type="scientific">Candidatus Scalindua brodae</name>
    <dbReference type="NCBI Taxonomy" id="237368"/>
    <lineage>
        <taxon>Bacteria</taxon>
        <taxon>Pseudomonadati</taxon>
        <taxon>Planctomycetota</taxon>
        <taxon>Candidatus Brocadiia</taxon>
        <taxon>Candidatus Brocadiales</taxon>
        <taxon>Candidatus Scalinduaceae</taxon>
        <taxon>Candidatus Scalindua</taxon>
    </lineage>
</organism>
<dbReference type="SUPFAM" id="SSF109635">
    <property type="entry name" value="DnaK suppressor protein DksA, alpha-hairpin domain"/>
    <property type="match status" value="1"/>
</dbReference>
<dbReference type="InterPro" id="IPR037187">
    <property type="entry name" value="DnaK_N"/>
</dbReference>
<feature type="domain" description="Zinc finger DksA/TraR C4-type" evidence="6">
    <location>
        <begin position="79"/>
        <end position="114"/>
    </location>
</feature>
<evidence type="ECO:0000256" key="4">
    <source>
        <dbReference type="PROSITE-ProRule" id="PRU00510"/>
    </source>
</evidence>
<reference evidence="7 8" key="1">
    <citation type="submission" date="2014-10" db="EMBL/GenBank/DDBJ databases">
        <title>Draft genome of anammox bacterium scalindua brodae, obtained using differential coverage binning of sequence data from two enrichment reactors.</title>
        <authorList>
            <person name="Speth D.R."/>
            <person name="Russ L."/>
            <person name="Kartal B."/>
            <person name="Op den Camp H.J."/>
            <person name="Dutilh B.E."/>
            <person name="Jetten M.S."/>
        </authorList>
    </citation>
    <scope>NUCLEOTIDE SEQUENCE [LARGE SCALE GENOMIC DNA]</scope>
    <source>
        <strain evidence="7">RU1</strain>
    </source>
</reference>
<evidence type="ECO:0000256" key="2">
    <source>
        <dbReference type="ARBA" id="ARBA00022771"/>
    </source>
</evidence>
<evidence type="ECO:0000256" key="1">
    <source>
        <dbReference type="ARBA" id="ARBA00022723"/>
    </source>
</evidence>
<dbReference type="PROSITE" id="PS01102">
    <property type="entry name" value="ZF_DKSA_1"/>
    <property type="match status" value="1"/>
</dbReference>
<dbReference type="InterPro" id="IPR000962">
    <property type="entry name" value="Znf_DskA_TraR"/>
</dbReference>
<evidence type="ECO:0000259" key="6">
    <source>
        <dbReference type="Pfam" id="PF01258"/>
    </source>
</evidence>
<dbReference type="PROSITE" id="PS51128">
    <property type="entry name" value="ZF_DKSA_2"/>
    <property type="match status" value="1"/>
</dbReference>
<dbReference type="Pfam" id="PF01258">
    <property type="entry name" value="zf-dskA_traR"/>
    <property type="match status" value="1"/>
</dbReference>
<feature type="zinc finger region" description="dksA C4-type" evidence="4">
    <location>
        <begin position="84"/>
        <end position="108"/>
    </location>
</feature>
<dbReference type="AlphaFoldDB" id="A0A0B0EK80"/>
<dbReference type="eggNOG" id="COG1734">
    <property type="taxonomic scope" value="Bacteria"/>
</dbReference>
<dbReference type="EMBL" id="JRYO01000193">
    <property type="protein sequence ID" value="KHE91538.1"/>
    <property type="molecule type" value="Genomic_DNA"/>
</dbReference>
<evidence type="ECO:0000313" key="7">
    <source>
        <dbReference type="EMBL" id="KHE91538.1"/>
    </source>
</evidence>
<feature type="region of interest" description="Disordered" evidence="5">
    <location>
        <begin position="134"/>
        <end position="158"/>
    </location>
</feature>
<evidence type="ECO:0000256" key="5">
    <source>
        <dbReference type="SAM" id="MobiDB-lite"/>
    </source>
</evidence>
<dbReference type="InterPro" id="IPR020458">
    <property type="entry name" value="Znf_DskA_TraR_CS"/>
</dbReference>
<comment type="caution">
    <text evidence="7">The sequence shown here is derived from an EMBL/GenBank/DDBJ whole genome shotgun (WGS) entry which is preliminary data.</text>
</comment>
<gene>
    <name evidence="7" type="ORF">SCABRO_02748</name>
</gene>
<sequence length="158" mass="18163">MSKKFINQLMERLKDRRQYLLGEVKQRLKDFKNSGTDRLSDTADIASNMIDDESVMSIAQGEAKEIEQIDYALNKIKNGKYGNCENCGKSINKERLMAIPFVSLCIKCKEDEERYEGSSIGRDGYRFDSLEYSGIDTDDDKKSNVRNFDLSDINPYDN</sequence>
<proteinExistence type="predicted"/>
<evidence type="ECO:0000256" key="3">
    <source>
        <dbReference type="ARBA" id="ARBA00022833"/>
    </source>
</evidence>
<name>A0A0B0EK80_9BACT</name>
<accession>A0A0B0EK80</accession>
<protein>
    <submittedName>
        <fullName evidence="7">DNA-binding protein</fullName>
    </submittedName>
</protein>
<dbReference type="PANTHER" id="PTHR33823:SF4">
    <property type="entry name" value="GENERAL STRESS PROTEIN 16O"/>
    <property type="match status" value="1"/>
</dbReference>
<keyword evidence="7" id="KW-0238">DNA-binding</keyword>
<dbReference type="GO" id="GO:0008270">
    <property type="term" value="F:zinc ion binding"/>
    <property type="evidence" value="ECO:0007669"/>
    <property type="project" value="UniProtKB-KW"/>
</dbReference>
<dbReference type="SUPFAM" id="SSF57716">
    <property type="entry name" value="Glucocorticoid receptor-like (DNA-binding domain)"/>
    <property type="match status" value="1"/>
</dbReference>
<dbReference type="Proteomes" id="UP000030652">
    <property type="component" value="Unassembled WGS sequence"/>
</dbReference>
<keyword evidence="1" id="KW-0479">Metal-binding</keyword>
<dbReference type="PANTHER" id="PTHR33823">
    <property type="entry name" value="RNA POLYMERASE-BINDING TRANSCRIPTION FACTOR DKSA-RELATED"/>
    <property type="match status" value="1"/>
</dbReference>
<keyword evidence="2" id="KW-0863">Zinc-finger</keyword>
<dbReference type="Gene3D" id="1.20.120.910">
    <property type="entry name" value="DksA, coiled-coil domain"/>
    <property type="match status" value="1"/>
</dbReference>